<reference evidence="2 3" key="1">
    <citation type="submission" date="2016-07" db="EMBL/GenBank/DDBJ databases">
        <title>Draft genome of Streptomyces diastatochromogenes.</title>
        <authorList>
            <person name="Podduturi R."/>
            <person name="Lukassen M.B."/>
            <person name="Clausen N."/>
            <person name="Nielsen J.L."/>
            <person name="Jorgensen N.O."/>
        </authorList>
    </citation>
    <scope>NUCLEOTIDE SEQUENCE [LARGE SCALE GENOMIC DNA]</scope>
    <source>
        <strain evidence="2 3">DSM 40608</strain>
    </source>
</reference>
<dbReference type="EMBL" id="MCGQ01000072">
    <property type="protein sequence ID" value="OXY87463.1"/>
    <property type="molecule type" value="Genomic_DNA"/>
</dbReference>
<protein>
    <submittedName>
        <fullName evidence="2">Uncharacterized protein</fullName>
    </submittedName>
</protein>
<feature type="compositionally biased region" description="Low complexity" evidence="1">
    <location>
        <begin position="10"/>
        <end position="24"/>
    </location>
</feature>
<organism evidence="2 3">
    <name type="scientific">Streptomyces diastatochromogenes</name>
    <dbReference type="NCBI Taxonomy" id="42236"/>
    <lineage>
        <taxon>Bacteria</taxon>
        <taxon>Bacillati</taxon>
        <taxon>Actinomycetota</taxon>
        <taxon>Actinomycetes</taxon>
        <taxon>Kitasatosporales</taxon>
        <taxon>Streptomycetaceae</taxon>
        <taxon>Streptomyces</taxon>
    </lineage>
</organism>
<proteinExistence type="predicted"/>
<gene>
    <name evidence="2" type="ORF">BEK98_43830</name>
</gene>
<comment type="caution">
    <text evidence="2">The sequence shown here is derived from an EMBL/GenBank/DDBJ whole genome shotgun (WGS) entry which is preliminary data.</text>
</comment>
<evidence type="ECO:0000313" key="3">
    <source>
        <dbReference type="Proteomes" id="UP000215483"/>
    </source>
</evidence>
<dbReference type="AlphaFoldDB" id="A0A233RVT1"/>
<feature type="region of interest" description="Disordered" evidence="1">
    <location>
        <begin position="1"/>
        <end position="36"/>
    </location>
</feature>
<dbReference type="Proteomes" id="UP000215483">
    <property type="component" value="Unassembled WGS sequence"/>
</dbReference>
<sequence length="366" mass="40080">MTLAGEHQESGGATTPAAATEASAQPRRWVRPRSAPPQLDFPLVRNGLDYLASVVEHLDETESMVTHRDVKYAVLHLQAAVEVLLKARLMAEHWSLVFSDPHKATRKTLDEATLSSVSTEQAVTRLQNIAGVPITQKEGKALKNLTEDRNKLQHFGLTAPAPVIEARAGEVLDFLIRFIDDELLPRLGQEEKTEGEASLSKLRGGLASINTFVRERTNRIRGEVTREGAENRTIQCPECEQMALVLGESTGPAGELVRAACRFCAGRWEPEELLAYFLPEGQEEPSGLNACPQCGEWALGWGVRVLSDPMEEVAFCFACSVAFPSVAPCDRCGRPIDATGGTDLCGSCWEDAVEDPSDYGYSEDQW</sequence>
<evidence type="ECO:0000313" key="2">
    <source>
        <dbReference type="EMBL" id="OXY87463.1"/>
    </source>
</evidence>
<keyword evidence="3" id="KW-1185">Reference proteome</keyword>
<accession>A0A233RVT1</accession>
<name>A0A233RVT1_STRDA</name>
<evidence type="ECO:0000256" key="1">
    <source>
        <dbReference type="SAM" id="MobiDB-lite"/>
    </source>
</evidence>